<dbReference type="OrthoDB" id="4381286at2"/>
<evidence type="ECO:0000313" key="2">
    <source>
        <dbReference type="EMBL" id="ACY20228.1"/>
    </source>
</evidence>
<dbReference type="eggNOG" id="ENOG5031VX8">
    <property type="taxonomic scope" value="Bacteria"/>
</dbReference>
<keyword evidence="1" id="KW-1133">Transmembrane helix</keyword>
<dbReference type="EMBL" id="CP001802">
    <property type="protein sequence ID" value="ACY20228.1"/>
    <property type="molecule type" value="Genomic_DNA"/>
</dbReference>
<keyword evidence="3" id="KW-1185">Reference proteome</keyword>
<sequence>MTSTGRLARSSALVWPAACVAGLLLIAFAQVKWGISDEGVQPSITGLGRVSVPGASADDVAYFFDGQTRRPGLWVVIAGAVVAVAALAGWLRRQFRWPAAVIVVVAALVSLVTAVWTISDPAARLFSERLTEALDLDLPTMQPGYGVIGTAVVAVVLVGLMVFWVAVGRRADSSDPISRTDESS</sequence>
<reference evidence="2 3" key="2">
    <citation type="journal article" date="2010" name="Stand. Genomic Sci.">
        <title>Complete genome sequence of Gordonia bronchialis type strain (3410).</title>
        <authorList>
            <person name="Ivanova N."/>
            <person name="Sikorski J."/>
            <person name="Jando M."/>
            <person name="Lapidus A."/>
            <person name="Nolan M."/>
            <person name="Lucas S."/>
            <person name="Del Rio T.G."/>
            <person name="Tice H."/>
            <person name="Copeland A."/>
            <person name="Cheng J.F."/>
            <person name="Chen F."/>
            <person name="Bruce D."/>
            <person name="Goodwin L."/>
            <person name="Pitluck S."/>
            <person name="Mavromatis K."/>
            <person name="Ovchinnikova G."/>
            <person name="Pati A."/>
            <person name="Chen A."/>
            <person name="Palaniappan K."/>
            <person name="Land M."/>
            <person name="Hauser L."/>
            <person name="Chang Y.J."/>
            <person name="Jeffries C.D."/>
            <person name="Chain P."/>
            <person name="Saunders E."/>
            <person name="Han C."/>
            <person name="Detter J.C."/>
            <person name="Brettin T."/>
            <person name="Rohde M."/>
            <person name="Goker M."/>
            <person name="Bristow J."/>
            <person name="Eisen J.A."/>
            <person name="Markowitz V."/>
            <person name="Hugenholtz P."/>
            <person name="Klenk H.P."/>
            <person name="Kyrpides N.C."/>
        </authorList>
    </citation>
    <scope>NUCLEOTIDE SEQUENCE [LARGE SCALE GENOMIC DNA]</scope>
    <source>
        <strain evidence="3">ATCC 25592 / DSM 43247 / BCRC 13721 / JCM 3198 / KCTC 3076 / NBRC 16047 / NCTC 10667</strain>
    </source>
</reference>
<proteinExistence type="predicted"/>
<keyword evidence="1" id="KW-0812">Transmembrane</keyword>
<dbReference type="AlphaFoldDB" id="D0L3M9"/>
<gene>
    <name evidence="2" type="ordered locus">Gbro_0916</name>
</gene>
<feature type="transmembrane region" description="Helical" evidence="1">
    <location>
        <begin position="98"/>
        <end position="118"/>
    </location>
</feature>
<dbReference type="Proteomes" id="UP000001219">
    <property type="component" value="Chromosome"/>
</dbReference>
<dbReference type="HOGENOM" id="CLU_1452517_0_0_11"/>
<organism evidence="2 3">
    <name type="scientific">Gordonia bronchialis (strain ATCC 25592 / DSM 43247 / BCRC 13721 / JCM 3198 / KCTC 3076 / NBRC 16047 / NCTC 10667)</name>
    <name type="common">Rhodococcus bronchialis</name>
    <dbReference type="NCBI Taxonomy" id="526226"/>
    <lineage>
        <taxon>Bacteria</taxon>
        <taxon>Bacillati</taxon>
        <taxon>Actinomycetota</taxon>
        <taxon>Actinomycetes</taxon>
        <taxon>Mycobacteriales</taxon>
        <taxon>Gordoniaceae</taxon>
        <taxon>Gordonia</taxon>
    </lineage>
</organism>
<name>D0L3M9_GORB4</name>
<accession>D0L3M9</accession>
<evidence type="ECO:0000256" key="1">
    <source>
        <dbReference type="SAM" id="Phobius"/>
    </source>
</evidence>
<protein>
    <recommendedName>
        <fullName evidence="4">Transmembrane protein</fullName>
    </recommendedName>
</protein>
<dbReference type="KEGG" id="gbr:Gbro_0916"/>
<feature type="transmembrane region" description="Helical" evidence="1">
    <location>
        <begin position="72"/>
        <end position="91"/>
    </location>
</feature>
<feature type="transmembrane region" description="Helical" evidence="1">
    <location>
        <begin position="12"/>
        <end position="31"/>
    </location>
</feature>
<evidence type="ECO:0008006" key="4">
    <source>
        <dbReference type="Google" id="ProtNLM"/>
    </source>
</evidence>
<reference evidence="3" key="1">
    <citation type="submission" date="2009-10" db="EMBL/GenBank/DDBJ databases">
        <title>The complete chromosome of Gordonia bronchialis DSM 43247.</title>
        <authorList>
            <consortium name="US DOE Joint Genome Institute (JGI-PGF)"/>
            <person name="Lucas S."/>
            <person name="Copeland A."/>
            <person name="Lapidus A."/>
            <person name="Glavina del Rio T."/>
            <person name="Dalin E."/>
            <person name="Tice H."/>
            <person name="Bruce D."/>
            <person name="Goodwin L."/>
            <person name="Pitluck S."/>
            <person name="Kyrpides N."/>
            <person name="Mavromatis K."/>
            <person name="Ivanova N."/>
            <person name="Ovchinnikova G."/>
            <person name="Saunders E."/>
            <person name="Brettin T."/>
            <person name="Detter J.C."/>
            <person name="Han C."/>
            <person name="Larimer F."/>
            <person name="Land M."/>
            <person name="Hauser L."/>
            <person name="Markowitz V."/>
            <person name="Cheng J.-F."/>
            <person name="Hugenholtz P."/>
            <person name="Woyke T."/>
            <person name="Wu D."/>
            <person name="Jando M."/>
            <person name="Schneider S."/>
            <person name="Goeker M."/>
            <person name="Klenk H.-P."/>
            <person name="Eisen J.A."/>
        </authorList>
    </citation>
    <scope>NUCLEOTIDE SEQUENCE [LARGE SCALE GENOMIC DNA]</scope>
    <source>
        <strain evidence="3">ATCC 25592 / DSM 43247 / BCRC 13721 / JCM 3198 / KCTC 3076 / NBRC 16047 / NCTC 10667</strain>
    </source>
</reference>
<dbReference type="RefSeq" id="WP_012832808.1">
    <property type="nucleotide sequence ID" value="NC_013441.1"/>
</dbReference>
<feature type="transmembrane region" description="Helical" evidence="1">
    <location>
        <begin position="144"/>
        <end position="167"/>
    </location>
</feature>
<keyword evidence="1" id="KW-0472">Membrane</keyword>
<evidence type="ECO:0000313" key="3">
    <source>
        <dbReference type="Proteomes" id="UP000001219"/>
    </source>
</evidence>
<dbReference type="STRING" id="526226.Gbro_0916"/>